<dbReference type="EMBL" id="SDOV01000007">
    <property type="protein sequence ID" value="KAH7638697.1"/>
    <property type="molecule type" value="Genomic_DNA"/>
</dbReference>
<dbReference type="GO" id="GO:0044218">
    <property type="term" value="C:other organism cell membrane"/>
    <property type="evidence" value="ECO:0007669"/>
    <property type="project" value="UniProtKB-KW"/>
</dbReference>
<dbReference type="SMART" id="SM00969">
    <property type="entry name" value="SOCS_box"/>
    <property type="match status" value="1"/>
</dbReference>
<dbReference type="PROSITE" id="PS50297">
    <property type="entry name" value="ANK_REP_REGION"/>
    <property type="match status" value="3"/>
</dbReference>
<keyword evidence="7" id="KW-1053">Target membrane</keyword>
<keyword evidence="3" id="KW-1052">Target cell membrane</keyword>
<dbReference type="InterPro" id="IPR036770">
    <property type="entry name" value="Ankyrin_rpt-contain_sf"/>
</dbReference>
<dbReference type="PANTHER" id="PTHR24193:SF121">
    <property type="entry name" value="ADA2A-CONTAINING COMPLEX COMPONENT 3, ISOFORM D"/>
    <property type="match status" value="1"/>
</dbReference>
<reference evidence="10" key="3">
    <citation type="journal article" date="2021" name="World Allergy Organ. J.">
        <title>Chromosome-level assembly of Dermatophagoides farinae genome and transcriptome reveals two novel allergens Der f 37 and Der f 39.</title>
        <authorList>
            <person name="Chen J."/>
            <person name="Cai Z."/>
            <person name="Fan D."/>
            <person name="Hu J."/>
            <person name="Hou Y."/>
            <person name="He Y."/>
            <person name="Zhang Z."/>
            <person name="Zhao Z."/>
            <person name="Gao P."/>
            <person name="Hu W."/>
            <person name="Sun J."/>
            <person name="Li J."/>
            <person name="Ji K."/>
        </authorList>
    </citation>
    <scope>NUCLEOTIDE SEQUENCE</scope>
    <source>
        <strain evidence="10">JKM2019</strain>
    </source>
</reference>
<reference evidence="10" key="2">
    <citation type="submission" date="2020-06" db="EMBL/GenBank/DDBJ databases">
        <authorList>
            <person name="Ji K."/>
            <person name="Li J."/>
        </authorList>
    </citation>
    <scope>NUCLEOTIDE SEQUENCE</scope>
    <source>
        <strain evidence="10">JKM2019</strain>
        <tissue evidence="10">Whole body</tissue>
    </source>
</reference>
<feature type="repeat" description="ANK" evidence="8">
    <location>
        <begin position="260"/>
        <end position="292"/>
    </location>
</feature>
<dbReference type="Gene3D" id="1.10.750.20">
    <property type="entry name" value="SOCS box"/>
    <property type="match status" value="1"/>
</dbReference>
<evidence type="ECO:0000256" key="2">
    <source>
        <dbReference type="ARBA" id="ARBA00022483"/>
    </source>
</evidence>
<keyword evidence="5" id="KW-0800">Toxin</keyword>
<feature type="repeat" description="ANK" evidence="8">
    <location>
        <begin position="38"/>
        <end position="70"/>
    </location>
</feature>
<dbReference type="InterPro" id="IPR036036">
    <property type="entry name" value="SOCS_box-like_dom_sf"/>
</dbReference>
<name>A0A922I0W6_DERFA</name>
<keyword evidence="2" id="KW-0268">Exocytosis</keyword>
<evidence type="ECO:0000256" key="4">
    <source>
        <dbReference type="ARBA" id="ARBA00022737"/>
    </source>
</evidence>
<gene>
    <name evidence="11" type="primary">ASB3</name>
    <name evidence="11" type="ORF">DERF_008689</name>
    <name evidence="10" type="ORF">HUG17_2730</name>
</gene>
<evidence type="ECO:0000256" key="6">
    <source>
        <dbReference type="ARBA" id="ARBA00023043"/>
    </source>
</evidence>
<accession>A0A922I0W6</accession>
<dbReference type="EMBL" id="ASGP02000003">
    <property type="protein sequence ID" value="KAH9518091.1"/>
    <property type="molecule type" value="Genomic_DNA"/>
</dbReference>
<evidence type="ECO:0000313" key="10">
    <source>
        <dbReference type="EMBL" id="KAH7638697.1"/>
    </source>
</evidence>
<evidence type="ECO:0000256" key="7">
    <source>
        <dbReference type="ARBA" id="ARBA00023298"/>
    </source>
</evidence>
<dbReference type="InterPro" id="IPR001496">
    <property type="entry name" value="SOCS_box"/>
</dbReference>
<feature type="domain" description="SOCS box" evidence="9">
    <location>
        <begin position="349"/>
        <end position="402"/>
    </location>
</feature>
<feature type="repeat" description="ANK" evidence="8">
    <location>
        <begin position="138"/>
        <end position="174"/>
    </location>
</feature>
<reference evidence="11" key="1">
    <citation type="submission" date="2013-05" db="EMBL/GenBank/DDBJ databases">
        <authorList>
            <person name="Yim A.K.Y."/>
            <person name="Chan T.F."/>
            <person name="Ji K.M."/>
            <person name="Liu X.Y."/>
            <person name="Zhou J.W."/>
            <person name="Li R.Q."/>
            <person name="Yang K.Y."/>
            <person name="Li J."/>
            <person name="Li M."/>
            <person name="Law P.T.W."/>
            <person name="Wu Y.L."/>
            <person name="Cai Z.L."/>
            <person name="Qin H."/>
            <person name="Bao Y."/>
            <person name="Leung R.K.K."/>
            <person name="Ng P.K.S."/>
            <person name="Zou J."/>
            <person name="Zhong X.J."/>
            <person name="Ran P.X."/>
            <person name="Zhong N.S."/>
            <person name="Liu Z.G."/>
            <person name="Tsui S.K.W."/>
        </authorList>
    </citation>
    <scope>NUCLEOTIDE SEQUENCE</scope>
    <source>
        <strain evidence="11">Derf</strain>
        <tissue evidence="11">Whole organism</tissue>
    </source>
</reference>
<keyword evidence="7" id="KW-0472">Membrane</keyword>
<feature type="repeat" description="ANK" evidence="8">
    <location>
        <begin position="104"/>
        <end position="136"/>
    </location>
</feature>
<dbReference type="CDD" id="cd03716">
    <property type="entry name" value="SOCS_ASB_like"/>
    <property type="match status" value="1"/>
</dbReference>
<comment type="subcellular location">
    <subcellularLocation>
        <location evidence="1">Target cell membrane</location>
    </subcellularLocation>
</comment>
<keyword evidence="5" id="KW-0528">Neurotoxin</keyword>
<proteinExistence type="predicted"/>
<dbReference type="InterPro" id="IPR002110">
    <property type="entry name" value="Ankyrin_rpt"/>
</dbReference>
<dbReference type="Proteomes" id="UP000790347">
    <property type="component" value="Unassembled WGS sequence"/>
</dbReference>
<dbReference type="Proteomes" id="UP000828236">
    <property type="component" value="Unassembled WGS sequence"/>
</dbReference>
<evidence type="ECO:0000259" key="9">
    <source>
        <dbReference type="PROSITE" id="PS50225"/>
    </source>
</evidence>
<evidence type="ECO:0000256" key="8">
    <source>
        <dbReference type="PROSITE-ProRule" id="PRU00023"/>
    </source>
</evidence>
<dbReference type="GO" id="GO:0044231">
    <property type="term" value="C:host cell presynaptic membrane"/>
    <property type="evidence" value="ECO:0007669"/>
    <property type="project" value="UniProtKB-KW"/>
</dbReference>
<organism evidence="11 12">
    <name type="scientific">Dermatophagoides farinae</name>
    <name type="common">American house dust mite</name>
    <dbReference type="NCBI Taxonomy" id="6954"/>
    <lineage>
        <taxon>Eukaryota</taxon>
        <taxon>Metazoa</taxon>
        <taxon>Ecdysozoa</taxon>
        <taxon>Arthropoda</taxon>
        <taxon>Chelicerata</taxon>
        <taxon>Arachnida</taxon>
        <taxon>Acari</taxon>
        <taxon>Acariformes</taxon>
        <taxon>Sarcoptiformes</taxon>
        <taxon>Astigmata</taxon>
        <taxon>Psoroptidia</taxon>
        <taxon>Analgoidea</taxon>
        <taxon>Pyroglyphidae</taxon>
        <taxon>Dermatophagoidinae</taxon>
        <taxon>Dermatophagoides</taxon>
    </lineage>
</organism>
<protein>
    <submittedName>
        <fullName evidence="11">Ankyrin repeat and SOCS box protein 3</fullName>
    </submittedName>
    <submittedName>
        <fullName evidence="10">Ankyrin repeat domain containing protein 21</fullName>
    </submittedName>
</protein>
<evidence type="ECO:0000256" key="1">
    <source>
        <dbReference type="ARBA" id="ARBA00004175"/>
    </source>
</evidence>
<dbReference type="OrthoDB" id="6430205at2759"/>
<comment type="caution">
    <text evidence="11">The sequence shown here is derived from an EMBL/GenBank/DDBJ whole genome shotgun (WGS) entry which is preliminary data.</text>
</comment>
<feature type="repeat" description="ANK" evidence="8">
    <location>
        <begin position="175"/>
        <end position="210"/>
    </location>
</feature>
<dbReference type="GO" id="GO:0005634">
    <property type="term" value="C:nucleus"/>
    <property type="evidence" value="ECO:0007669"/>
    <property type="project" value="TreeGrafter"/>
</dbReference>
<dbReference type="Pfam" id="PF00023">
    <property type="entry name" value="Ank"/>
    <property type="match status" value="1"/>
</dbReference>
<dbReference type="SUPFAM" id="SSF48403">
    <property type="entry name" value="Ankyrin repeat"/>
    <property type="match status" value="1"/>
</dbReference>
<dbReference type="Gene3D" id="1.25.40.20">
    <property type="entry name" value="Ankyrin repeat-containing domain"/>
    <property type="match status" value="3"/>
</dbReference>
<keyword evidence="5" id="KW-0638">Presynaptic neurotoxin</keyword>
<keyword evidence="12" id="KW-1185">Reference proteome</keyword>
<dbReference type="SUPFAM" id="SSF158235">
    <property type="entry name" value="SOCS box-like"/>
    <property type="match status" value="1"/>
</dbReference>
<dbReference type="PROSITE" id="PS50225">
    <property type="entry name" value="SOCS"/>
    <property type="match status" value="1"/>
</dbReference>
<dbReference type="GO" id="GO:0006887">
    <property type="term" value="P:exocytosis"/>
    <property type="evidence" value="ECO:0007669"/>
    <property type="project" value="UniProtKB-KW"/>
</dbReference>
<dbReference type="FunFam" id="1.10.750.20:FF:000001">
    <property type="entry name" value="Ankyrin repeat and SOCS box containing 1"/>
    <property type="match status" value="1"/>
</dbReference>
<keyword evidence="6 8" id="KW-0040">ANK repeat</keyword>
<evidence type="ECO:0000313" key="12">
    <source>
        <dbReference type="Proteomes" id="UP000790347"/>
    </source>
</evidence>
<dbReference type="PANTHER" id="PTHR24193">
    <property type="entry name" value="ANKYRIN REPEAT PROTEIN"/>
    <property type="match status" value="1"/>
</dbReference>
<dbReference type="Pfam" id="PF07525">
    <property type="entry name" value="SOCS_box"/>
    <property type="match status" value="1"/>
</dbReference>
<dbReference type="AlphaFoldDB" id="A0A922I0W6"/>
<evidence type="ECO:0000256" key="3">
    <source>
        <dbReference type="ARBA" id="ARBA00022537"/>
    </source>
</evidence>
<evidence type="ECO:0000256" key="5">
    <source>
        <dbReference type="ARBA" id="ARBA00023028"/>
    </source>
</evidence>
<reference evidence="11" key="4">
    <citation type="journal article" date="2022" name="Res Sq">
        <title>Comparative Genomics Reveals Insights into the Divergent Evolution of Astigmatic Mites and Household Pest Adaptations.</title>
        <authorList>
            <person name="Xiong Q."/>
            <person name="Wan A.T.-Y."/>
            <person name="Liu X.-Y."/>
            <person name="Fung C.S.-H."/>
            <person name="Xiao X."/>
            <person name="Malainual N."/>
            <person name="Hou J."/>
            <person name="Wang L."/>
            <person name="Wang M."/>
            <person name="Yang K."/>
            <person name="Cui Y."/>
            <person name="Leung E."/>
            <person name="Nong W."/>
            <person name="Shin S.-K."/>
            <person name="Au S."/>
            <person name="Jeong K.Y."/>
            <person name="Chew F.T."/>
            <person name="Hui J."/>
            <person name="Leung T.F."/>
            <person name="Tungtrongchitr A."/>
            <person name="Zhong N."/>
            <person name="Liu Z."/>
            <person name="Tsui S."/>
        </authorList>
    </citation>
    <scope>NUCLEOTIDE SEQUENCE</scope>
    <source>
        <strain evidence="11">Derf</strain>
        <tissue evidence="11">Whole organism</tissue>
    </source>
</reference>
<dbReference type="SMART" id="SM00248">
    <property type="entry name" value="ANK"/>
    <property type="match status" value="7"/>
</dbReference>
<dbReference type="GO" id="GO:0000976">
    <property type="term" value="F:transcription cis-regulatory region binding"/>
    <property type="evidence" value="ECO:0007669"/>
    <property type="project" value="TreeGrafter"/>
</dbReference>
<keyword evidence="4" id="KW-0677">Repeat</keyword>
<sequence>MSWKTMENIFQTAIVTNDIDLARTVIHMVNINTFFDHRQELPLHLSVKNGHINMVKFLIENGANVNMMDRSYLYPLHYACLFVHPSIASLLIMADADPNVTSLKAQTPLLAAIESNSLELVKILVKAGADIEMADSFNSNTPLHQACLHFPSNARLDIVKYLIACGANVNTKNNSGFTPLLTAILQNYSINVRLIKLLLRSGCDPDEANKAGISPLLATIRRSSDHFDDGVETVQLLIDHGCNVNAREFEYCHQAPVLTPGDTALNISIDRNQDSITEKLIRNGANVCVENSHGETPIFSLLRDRKYVLARQAIAIMPFISTKHLQQLLIHHYLSDEYQMDEDTKNFQQIKRFLLQRWPYFPRLMHLCRCSLRKFLGKNSDQLIEQLCLPESIRMFLMLKQL</sequence>
<dbReference type="GO" id="GO:0045944">
    <property type="term" value="P:positive regulation of transcription by RNA polymerase II"/>
    <property type="evidence" value="ECO:0007669"/>
    <property type="project" value="TreeGrafter"/>
</dbReference>
<dbReference type="GO" id="GO:0035556">
    <property type="term" value="P:intracellular signal transduction"/>
    <property type="evidence" value="ECO:0007669"/>
    <property type="project" value="InterPro"/>
</dbReference>
<evidence type="ECO:0000313" key="11">
    <source>
        <dbReference type="EMBL" id="KAH9518091.1"/>
    </source>
</evidence>
<dbReference type="Pfam" id="PF12796">
    <property type="entry name" value="Ank_2"/>
    <property type="match status" value="2"/>
</dbReference>
<dbReference type="InterPro" id="IPR050663">
    <property type="entry name" value="Ankyrin-SOCS_Box"/>
</dbReference>
<dbReference type="PROSITE" id="PS50088">
    <property type="entry name" value="ANK_REPEAT"/>
    <property type="match status" value="5"/>
</dbReference>